<feature type="domain" description="Carbohydrate kinase PfkB" evidence="11">
    <location>
        <begin position="6"/>
        <end position="326"/>
    </location>
</feature>
<dbReference type="InterPro" id="IPR002139">
    <property type="entry name" value="Ribo/fructo_kinase"/>
</dbReference>
<gene>
    <name evidence="12" type="ORF">TCE0_043f15717</name>
</gene>
<feature type="binding site" evidence="9">
    <location>
        <position position="206"/>
    </location>
    <ligand>
        <name>ATP</name>
        <dbReference type="ChEBI" id="CHEBI:30616"/>
    </ligand>
</feature>
<evidence type="ECO:0000259" key="11">
    <source>
        <dbReference type="Pfam" id="PF00294"/>
    </source>
</evidence>
<dbReference type="InterPro" id="IPR011611">
    <property type="entry name" value="PfkB_dom"/>
</dbReference>
<evidence type="ECO:0000313" key="13">
    <source>
        <dbReference type="Proteomes" id="UP000053095"/>
    </source>
</evidence>
<comment type="cofactor">
    <cofactor evidence="9">
        <name>Mg(2+)</name>
        <dbReference type="ChEBI" id="CHEBI:18420"/>
    </cofactor>
    <text evidence="9">Requires a divalent cation, most likely magnesium in vivo, as an electrophilic catalyst to aid phosphoryl group transfer. It is the chelate of the metal and the nucleotide that is the actual substrate.</text>
</comment>
<comment type="function">
    <text evidence="9">Catalyzes the phosphorylation of ribose at O-5 in a reaction requiring ATP and magnesium. The resulting D-ribose-5-phosphate can then be used either for sythesis of nucleotides, histidine, and tryptophan, or as a component of the pentose phosphate pathway.</text>
</comment>
<dbReference type="CDD" id="cd01174">
    <property type="entry name" value="ribokinase"/>
    <property type="match status" value="1"/>
</dbReference>
<feature type="binding site" evidence="9">
    <location>
        <position position="319"/>
    </location>
    <ligand>
        <name>K(+)</name>
        <dbReference type="ChEBI" id="CHEBI:29103"/>
    </ligand>
</feature>
<keyword evidence="7 9" id="KW-0630">Potassium</keyword>
<comment type="similarity">
    <text evidence="9">Belongs to the carbohydrate kinase PfkB family. Ribokinase subfamily.</text>
</comment>
<keyword evidence="5 9" id="KW-0067">ATP-binding</keyword>
<comment type="pathway">
    <text evidence="9">Carbohydrate metabolism; D-ribose degradation; D-ribose 5-phosphate from beta-D-ribopyranose: step 2/2.</text>
</comment>
<dbReference type="EC" id="2.7.1.15" evidence="9"/>
<dbReference type="Gene3D" id="3.40.1190.20">
    <property type="match status" value="1"/>
</dbReference>
<dbReference type="InterPro" id="IPR011877">
    <property type="entry name" value="Ribokinase"/>
</dbReference>
<dbReference type="UniPathway" id="UPA00916">
    <property type="reaction ID" value="UER00889"/>
</dbReference>
<dbReference type="GO" id="GO:0005634">
    <property type="term" value="C:nucleus"/>
    <property type="evidence" value="ECO:0007669"/>
    <property type="project" value="UniProtKB-SubCell"/>
</dbReference>
<comment type="activity regulation">
    <text evidence="9">Activated by a monovalent cation that binds near, but not in, the active site. The most likely occupant of the site in vivo is potassium. Ion binding induces a conformational change that may alter substrate affinity.</text>
</comment>
<keyword evidence="4 9" id="KW-0418">Kinase</keyword>
<evidence type="ECO:0000256" key="7">
    <source>
        <dbReference type="ARBA" id="ARBA00022958"/>
    </source>
</evidence>
<dbReference type="EMBL" id="DF933839">
    <property type="protein sequence ID" value="GAM42074.1"/>
    <property type="molecule type" value="Genomic_DNA"/>
</dbReference>
<keyword evidence="2 9" id="KW-0479">Metal-binding</keyword>
<feature type="binding site" evidence="9">
    <location>
        <position position="323"/>
    </location>
    <ligand>
        <name>K(+)</name>
        <dbReference type="ChEBI" id="CHEBI:29103"/>
    </ligand>
</feature>
<dbReference type="InterPro" id="IPR029056">
    <property type="entry name" value="Ribokinase-like"/>
</dbReference>
<dbReference type="GO" id="GO:0004747">
    <property type="term" value="F:ribokinase activity"/>
    <property type="evidence" value="ECO:0007669"/>
    <property type="project" value="UniProtKB-UniRule"/>
</dbReference>
<keyword evidence="6 9" id="KW-0460">Magnesium</keyword>
<feature type="binding site" evidence="9">
    <location>
        <position position="275"/>
    </location>
    <ligand>
        <name>K(+)</name>
        <dbReference type="ChEBI" id="CHEBI:29103"/>
    </ligand>
</feature>
<comment type="catalytic activity">
    <reaction evidence="9">
        <text>D-ribose + ATP = D-ribose 5-phosphate + ADP + H(+)</text>
        <dbReference type="Rhea" id="RHEA:13697"/>
        <dbReference type="ChEBI" id="CHEBI:15378"/>
        <dbReference type="ChEBI" id="CHEBI:30616"/>
        <dbReference type="ChEBI" id="CHEBI:47013"/>
        <dbReference type="ChEBI" id="CHEBI:78346"/>
        <dbReference type="ChEBI" id="CHEBI:456216"/>
        <dbReference type="EC" id="2.7.1.15"/>
    </reaction>
</comment>
<feature type="binding site" evidence="9">
    <location>
        <begin position="245"/>
        <end position="250"/>
    </location>
    <ligand>
        <name>ATP</name>
        <dbReference type="ChEBI" id="CHEBI:30616"/>
    </ligand>
</feature>
<feature type="binding site" evidence="9">
    <location>
        <position position="279"/>
    </location>
    <ligand>
        <name>substrate</name>
    </ligand>
</feature>
<comment type="subunit">
    <text evidence="9">Homodimer.</text>
</comment>
<dbReference type="GO" id="GO:0019303">
    <property type="term" value="P:D-ribose catabolic process"/>
    <property type="evidence" value="ECO:0007669"/>
    <property type="project" value="UniProtKB-UniRule"/>
</dbReference>
<evidence type="ECO:0000256" key="5">
    <source>
        <dbReference type="ARBA" id="ARBA00022840"/>
    </source>
</evidence>
<dbReference type="GO" id="GO:0046872">
    <property type="term" value="F:metal ion binding"/>
    <property type="evidence" value="ECO:0007669"/>
    <property type="project" value="UniProtKB-KW"/>
</dbReference>
<keyword evidence="8 9" id="KW-0119">Carbohydrate metabolism</keyword>
<evidence type="ECO:0000256" key="10">
    <source>
        <dbReference type="SAM" id="MobiDB-lite"/>
    </source>
</evidence>
<reference evidence="13" key="1">
    <citation type="journal article" date="2015" name="Genome Announc.">
        <title>Draft genome sequence of Talaromyces cellulolyticus strain Y-94, a source of lignocellulosic biomass-degrading enzymes.</title>
        <authorList>
            <person name="Fujii T."/>
            <person name="Koike H."/>
            <person name="Sawayama S."/>
            <person name="Yano S."/>
            <person name="Inoue H."/>
        </authorList>
    </citation>
    <scope>NUCLEOTIDE SEQUENCE [LARGE SCALE GENOMIC DNA]</scope>
    <source>
        <strain evidence="13">Y-94</strain>
    </source>
</reference>
<name>A0A0B8N5Y6_TALPI</name>
<feature type="binding site" evidence="9">
    <location>
        <begin position="278"/>
        <end position="279"/>
    </location>
    <ligand>
        <name>ATP</name>
        <dbReference type="ChEBI" id="CHEBI:30616"/>
    </ligand>
</feature>
<dbReference type="Pfam" id="PF00294">
    <property type="entry name" value="PfkB"/>
    <property type="match status" value="1"/>
</dbReference>
<dbReference type="PANTHER" id="PTHR10584:SF166">
    <property type="entry name" value="RIBOKINASE"/>
    <property type="match status" value="1"/>
</dbReference>
<dbReference type="GO" id="GO:0005737">
    <property type="term" value="C:cytoplasm"/>
    <property type="evidence" value="ECO:0007669"/>
    <property type="project" value="UniProtKB-SubCell"/>
</dbReference>
<evidence type="ECO:0000313" key="12">
    <source>
        <dbReference type="EMBL" id="GAM42074.1"/>
    </source>
</evidence>
<dbReference type="HAMAP" id="MF_01987">
    <property type="entry name" value="Ribokinase"/>
    <property type="match status" value="1"/>
</dbReference>
<dbReference type="AlphaFoldDB" id="A0A0B8N5Y6"/>
<evidence type="ECO:0000256" key="3">
    <source>
        <dbReference type="ARBA" id="ARBA00022741"/>
    </source>
</evidence>
<feature type="active site" description="Proton acceptor" evidence="9">
    <location>
        <position position="279"/>
    </location>
</feature>
<feature type="binding site" evidence="9">
    <location>
        <begin position="41"/>
        <end position="45"/>
    </location>
    <ligand>
        <name>substrate</name>
    </ligand>
</feature>
<dbReference type="GO" id="GO:0005524">
    <property type="term" value="F:ATP binding"/>
    <property type="evidence" value="ECO:0007669"/>
    <property type="project" value="UniProtKB-UniRule"/>
</dbReference>
<comment type="caution">
    <text evidence="9">Lacks conserved residue(s) required for the propagation of feature annotation.</text>
</comment>
<sequence length="332" mass="35582">MAGSIVAVVGGLNMDMIFEAERMPDVGESTDSSSLSNFPGGKGANTAIATYRGSRSKPTTEFTDGRGDEGDIRVFMNGAVGDDDFGVMLKTRLEQDGVETSGIRTISDTRSGTCVVIVETESGDSRNIAYQGANLKWTPRERNSVECLAGGEKPDLVIAHLGVRREEVERVLETASRSGVDTLLNPSPAIYLVNSTYKNLTHLVLNETEAALLSGRNVDELNNLAAWEEAVEDFIQLGVTNVVITLGAKGAYYATSDGQKGVVDAEKNINVIDTTGAGDTFVGNYATEYIKQKQLGTWDISRAVTRACKASARTIQRLGAQESIPWADEIDG</sequence>
<feature type="binding site" evidence="9">
    <location>
        <position position="314"/>
    </location>
    <ligand>
        <name>K(+)</name>
        <dbReference type="ChEBI" id="CHEBI:29103"/>
    </ligand>
</feature>
<dbReference type="SUPFAM" id="SSF53613">
    <property type="entry name" value="Ribokinase-like"/>
    <property type="match status" value="1"/>
</dbReference>
<feature type="binding site" evidence="9">
    <location>
        <begin position="13"/>
        <end position="15"/>
    </location>
    <ligand>
        <name>substrate</name>
    </ligand>
</feature>
<evidence type="ECO:0000256" key="4">
    <source>
        <dbReference type="ARBA" id="ARBA00022777"/>
    </source>
</evidence>
<keyword evidence="9" id="KW-0963">Cytoplasm</keyword>
<keyword evidence="13" id="KW-1185">Reference proteome</keyword>
<keyword evidence="9" id="KW-0539">Nucleus</keyword>
<comment type="subcellular location">
    <subcellularLocation>
        <location evidence="9">Cytoplasm</location>
    </subcellularLocation>
    <subcellularLocation>
        <location evidence="9">Nucleus</location>
    </subcellularLocation>
</comment>
<keyword evidence="3 9" id="KW-0547">Nucleotide-binding</keyword>
<dbReference type="PRINTS" id="PR00990">
    <property type="entry name" value="RIBOKINASE"/>
</dbReference>
<organism evidence="12 13">
    <name type="scientific">Talaromyces pinophilus</name>
    <name type="common">Penicillium pinophilum</name>
    <dbReference type="NCBI Taxonomy" id="128442"/>
    <lineage>
        <taxon>Eukaryota</taxon>
        <taxon>Fungi</taxon>
        <taxon>Dikarya</taxon>
        <taxon>Ascomycota</taxon>
        <taxon>Pezizomycotina</taxon>
        <taxon>Eurotiomycetes</taxon>
        <taxon>Eurotiomycetidae</taxon>
        <taxon>Eurotiales</taxon>
        <taxon>Trichocomaceae</taxon>
        <taxon>Talaromyces</taxon>
        <taxon>Talaromyces sect. Talaromyces</taxon>
    </lineage>
</organism>
<feature type="binding site" evidence="9">
    <location>
        <position position="317"/>
    </location>
    <ligand>
        <name>K(+)</name>
        <dbReference type="ChEBI" id="CHEBI:29103"/>
    </ligand>
</feature>
<protein>
    <recommendedName>
        <fullName evidence="9">Ribokinase</fullName>
        <shortName evidence="9">RK</shortName>
        <ecNumber evidence="9">2.7.1.15</ecNumber>
    </recommendedName>
</protein>
<evidence type="ECO:0000256" key="9">
    <source>
        <dbReference type="HAMAP-Rule" id="MF_03215"/>
    </source>
</evidence>
<evidence type="ECO:0000256" key="6">
    <source>
        <dbReference type="ARBA" id="ARBA00022842"/>
    </source>
</evidence>
<evidence type="ECO:0000256" key="2">
    <source>
        <dbReference type="ARBA" id="ARBA00022723"/>
    </source>
</evidence>
<feature type="binding site" evidence="9">
    <location>
        <position position="273"/>
    </location>
    <ligand>
        <name>K(+)</name>
        <dbReference type="ChEBI" id="CHEBI:29103"/>
    </ligand>
</feature>
<dbReference type="Proteomes" id="UP000053095">
    <property type="component" value="Unassembled WGS sequence"/>
</dbReference>
<accession>A0A0B8N5Y6</accession>
<dbReference type="PANTHER" id="PTHR10584">
    <property type="entry name" value="SUGAR KINASE"/>
    <property type="match status" value="1"/>
</dbReference>
<keyword evidence="1 9" id="KW-0808">Transferase</keyword>
<evidence type="ECO:0000256" key="1">
    <source>
        <dbReference type="ARBA" id="ARBA00022679"/>
    </source>
</evidence>
<feature type="region of interest" description="Disordered" evidence="10">
    <location>
        <begin position="46"/>
        <end position="68"/>
    </location>
</feature>
<evidence type="ECO:0000256" key="8">
    <source>
        <dbReference type="ARBA" id="ARBA00023277"/>
    </source>
</evidence>
<proteinExistence type="inferred from homology"/>